<organism evidence="2 3">
    <name type="scientific">Dipteronia sinensis</name>
    <dbReference type="NCBI Taxonomy" id="43782"/>
    <lineage>
        <taxon>Eukaryota</taxon>
        <taxon>Viridiplantae</taxon>
        <taxon>Streptophyta</taxon>
        <taxon>Embryophyta</taxon>
        <taxon>Tracheophyta</taxon>
        <taxon>Spermatophyta</taxon>
        <taxon>Magnoliopsida</taxon>
        <taxon>eudicotyledons</taxon>
        <taxon>Gunneridae</taxon>
        <taxon>Pentapetalae</taxon>
        <taxon>rosids</taxon>
        <taxon>malvids</taxon>
        <taxon>Sapindales</taxon>
        <taxon>Sapindaceae</taxon>
        <taxon>Hippocastanoideae</taxon>
        <taxon>Acereae</taxon>
        <taxon>Dipteronia</taxon>
    </lineage>
</organism>
<evidence type="ECO:0000256" key="1">
    <source>
        <dbReference type="SAM" id="MobiDB-lite"/>
    </source>
</evidence>
<accession>A0AAE0ECL9</accession>
<dbReference type="EMBL" id="JANJYJ010000003">
    <property type="protein sequence ID" value="KAK3223164.1"/>
    <property type="molecule type" value="Genomic_DNA"/>
</dbReference>
<dbReference type="AlphaFoldDB" id="A0AAE0ECL9"/>
<feature type="compositionally biased region" description="Low complexity" evidence="1">
    <location>
        <begin position="64"/>
        <end position="74"/>
    </location>
</feature>
<keyword evidence="3" id="KW-1185">Reference proteome</keyword>
<reference evidence="2" key="1">
    <citation type="journal article" date="2023" name="Plant J.">
        <title>Genome sequences and population genomics provide insights into the demographic history, inbreeding, and mutation load of two 'living fossil' tree species of Dipteronia.</title>
        <authorList>
            <person name="Feng Y."/>
            <person name="Comes H.P."/>
            <person name="Chen J."/>
            <person name="Zhu S."/>
            <person name="Lu R."/>
            <person name="Zhang X."/>
            <person name="Li P."/>
            <person name="Qiu J."/>
            <person name="Olsen K.M."/>
            <person name="Qiu Y."/>
        </authorList>
    </citation>
    <scope>NUCLEOTIDE SEQUENCE</scope>
    <source>
        <strain evidence="2">NBL</strain>
    </source>
</reference>
<gene>
    <name evidence="2" type="ORF">Dsin_010189</name>
</gene>
<comment type="caution">
    <text evidence="2">The sequence shown here is derived from an EMBL/GenBank/DDBJ whole genome shotgun (WGS) entry which is preliminary data.</text>
</comment>
<dbReference type="Proteomes" id="UP001281410">
    <property type="component" value="Unassembled WGS sequence"/>
</dbReference>
<evidence type="ECO:0000313" key="2">
    <source>
        <dbReference type="EMBL" id="KAK3223164.1"/>
    </source>
</evidence>
<name>A0AAE0ECL9_9ROSI</name>
<protein>
    <submittedName>
        <fullName evidence="2">Uncharacterized protein</fullName>
    </submittedName>
</protein>
<evidence type="ECO:0000313" key="3">
    <source>
        <dbReference type="Proteomes" id="UP001281410"/>
    </source>
</evidence>
<proteinExistence type="predicted"/>
<feature type="region of interest" description="Disordered" evidence="1">
    <location>
        <begin position="50"/>
        <end position="88"/>
    </location>
</feature>
<sequence>MAQLQILSSQTINPRLYPSHSLSTTKGNGSSSISLTQNIFTKKKKLSVKCPQSKCDSNRERENSSSASWSIAAEVGHSIREGSSSSGT</sequence>